<keyword evidence="4" id="KW-1185">Reference proteome</keyword>
<keyword evidence="2" id="KW-0472">Membrane</keyword>
<dbReference type="AlphaFoldDB" id="A0A2G4T814"/>
<dbReference type="EMBL" id="KZ303842">
    <property type="protein sequence ID" value="PHZ17162.1"/>
    <property type="molecule type" value="Genomic_DNA"/>
</dbReference>
<feature type="compositionally biased region" description="Basic and acidic residues" evidence="1">
    <location>
        <begin position="394"/>
        <end position="405"/>
    </location>
</feature>
<feature type="region of interest" description="Disordered" evidence="1">
    <location>
        <begin position="448"/>
        <end position="476"/>
    </location>
</feature>
<keyword evidence="2" id="KW-1133">Transmembrane helix</keyword>
<name>A0A2G4T814_RHIZD</name>
<proteinExistence type="predicted"/>
<organism evidence="3 4">
    <name type="scientific">Rhizopus microsporus ATCC 52813</name>
    <dbReference type="NCBI Taxonomy" id="1340429"/>
    <lineage>
        <taxon>Eukaryota</taxon>
        <taxon>Fungi</taxon>
        <taxon>Fungi incertae sedis</taxon>
        <taxon>Mucoromycota</taxon>
        <taxon>Mucoromycotina</taxon>
        <taxon>Mucoromycetes</taxon>
        <taxon>Mucorales</taxon>
        <taxon>Mucorineae</taxon>
        <taxon>Rhizopodaceae</taxon>
        <taxon>Rhizopus</taxon>
    </lineage>
</organism>
<evidence type="ECO:0000256" key="1">
    <source>
        <dbReference type="SAM" id="MobiDB-lite"/>
    </source>
</evidence>
<reference evidence="3 4" key="1">
    <citation type="journal article" date="2016" name="Proc. Natl. Acad. Sci. U.S.A.">
        <title>Lipid metabolic changes in an early divergent fungus govern the establishment of a mutualistic symbiosis with endobacteria.</title>
        <authorList>
            <person name="Lastovetsky O.A."/>
            <person name="Gaspar M.L."/>
            <person name="Mondo S.J."/>
            <person name="LaButti K.M."/>
            <person name="Sandor L."/>
            <person name="Grigoriev I.V."/>
            <person name="Henry S.A."/>
            <person name="Pawlowska T.E."/>
        </authorList>
    </citation>
    <scope>NUCLEOTIDE SEQUENCE [LARGE SCALE GENOMIC DNA]</scope>
    <source>
        <strain evidence="3 4">ATCC 52813</strain>
    </source>
</reference>
<feature type="transmembrane region" description="Helical" evidence="2">
    <location>
        <begin position="105"/>
        <end position="125"/>
    </location>
</feature>
<feature type="transmembrane region" description="Helical" evidence="2">
    <location>
        <begin position="261"/>
        <end position="283"/>
    </location>
</feature>
<sequence>MTHLSDMTYLQRCPIWFCISVYLTYSIYRGDRFRCLRLKSILAGELKSIITVLLILMLTLQFMWDILLAYLKYQEGYFNYHGTIITKPFILWTPSHQQKAEAFDYVQCVTFSIEAGIFLLLQSFWNYLSNVVAKKTFMSSFEFRFYIVWALVSVATYPILQWAFRDDPIKREAIPQLTYSCEALLVACLGVRTHFRFKRLIGITQKNNASGRKNIIIKLSYFKDMNRLMTVILFIYSIGFIILCVDGLLPNPVINQNKFAIDAIMANTNVCTVYLLIILISIFHPRAQYASRNADESTHDDSSMQYAGKALELTTNNSTIARQAPSPGYSQSISSNVVSGPGPFSSQMHQPRNIAVEDPYTNKPVMFSMVDLPPIKQQSIQQKMAFQPITTGHIHHDSVSSRHETSSPVSSMRHPYDNSSYIHNEQRTISPYRPSWERQESDMYRPLTNTSEIPLNQSKDDSIRDWLWQPPERRNT</sequence>
<evidence type="ECO:0000313" key="3">
    <source>
        <dbReference type="EMBL" id="PHZ17162.1"/>
    </source>
</evidence>
<protein>
    <submittedName>
        <fullName evidence="3">Uncharacterized protein</fullName>
    </submittedName>
</protein>
<accession>A0A2G4T814</accession>
<feature type="transmembrane region" description="Helical" evidence="2">
    <location>
        <begin position="12"/>
        <end position="28"/>
    </location>
</feature>
<feature type="transmembrane region" description="Helical" evidence="2">
    <location>
        <begin position="49"/>
        <end position="71"/>
    </location>
</feature>
<feature type="transmembrane region" description="Helical" evidence="2">
    <location>
        <begin position="228"/>
        <end position="249"/>
    </location>
</feature>
<dbReference type="RefSeq" id="XP_023470870.1">
    <property type="nucleotide sequence ID" value="XM_023611007.1"/>
</dbReference>
<dbReference type="GeneID" id="35441997"/>
<dbReference type="STRING" id="1340429.A0A2G4T814"/>
<evidence type="ECO:0000256" key="2">
    <source>
        <dbReference type="SAM" id="Phobius"/>
    </source>
</evidence>
<feature type="compositionally biased region" description="Polar residues" evidence="1">
    <location>
        <begin position="448"/>
        <end position="457"/>
    </location>
</feature>
<feature type="region of interest" description="Disordered" evidence="1">
    <location>
        <begin position="393"/>
        <end position="419"/>
    </location>
</feature>
<feature type="transmembrane region" description="Helical" evidence="2">
    <location>
        <begin position="145"/>
        <end position="164"/>
    </location>
</feature>
<evidence type="ECO:0000313" key="4">
    <source>
        <dbReference type="Proteomes" id="UP000242254"/>
    </source>
</evidence>
<keyword evidence="2" id="KW-0812">Transmembrane</keyword>
<dbReference type="Proteomes" id="UP000242254">
    <property type="component" value="Unassembled WGS sequence"/>
</dbReference>
<gene>
    <name evidence="3" type="ORF">RHIMIDRAFT_253224</name>
</gene>